<dbReference type="GO" id="GO:0005576">
    <property type="term" value="C:extracellular region"/>
    <property type="evidence" value="ECO:0007669"/>
    <property type="project" value="UniProtKB-SubCell"/>
</dbReference>
<dbReference type="AlphaFoldDB" id="A0A8K0CSX7"/>
<evidence type="ECO:0000259" key="4">
    <source>
        <dbReference type="SMART" id="SM00198"/>
    </source>
</evidence>
<evidence type="ECO:0000313" key="6">
    <source>
        <dbReference type="Proteomes" id="UP000801492"/>
    </source>
</evidence>
<dbReference type="PRINTS" id="PR00838">
    <property type="entry name" value="V5ALLERGEN"/>
</dbReference>
<dbReference type="PRINTS" id="PR00837">
    <property type="entry name" value="V5TPXLIKE"/>
</dbReference>
<protein>
    <recommendedName>
        <fullName evidence="4">SCP domain-containing protein</fullName>
    </recommendedName>
</protein>
<name>A0A8K0CSX7_IGNLU</name>
<keyword evidence="3" id="KW-0732">Signal</keyword>
<evidence type="ECO:0000256" key="2">
    <source>
        <dbReference type="ARBA" id="ARBA00022525"/>
    </source>
</evidence>
<dbReference type="InterPro" id="IPR035940">
    <property type="entry name" value="CAP_sf"/>
</dbReference>
<evidence type="ECO:0000256" key="3">
    <source>
        <dbReference type="SAM" id="SignalP"/>
    </source>
</evidence>
<accession>A0A8K0CSX7</accession>
<dbReference type="CDD" id="cd05380">
    <property type="entry name" value="CAP_euk"/>
    <property type="match status" value="1"/>
</dbReference>
<dbReference type="InterPro" id="IPR001283">
    <property type="entry name" value="CRISP-related"/>
</dbReference>
<comment type="subcellular location">
    <subcellularLocation>
        <location evidence="1">Secreted</location>
    </subcellularLocation>
</comment>
<dbReference type="InterPro" id="IPR018244">
    <property type="entry name" value="Allrgn_V5/Tpx1_CS"/>
</dbReference>
<proteinExistence type="predicted"/>
<organism evidence="5 6">
    <name type="scientific">Ignelater luminosus</name>
    <name type="common">Cucubano</name>
    <name type="synonym">Pyrophorus luminosus</name>
    <dbReference type="NCBI Taxonomy" id="2038154"/>
    <lineage>
        <taxon>Eukaryota</taxon>
        <taxon>Metazoa</taxon>
        <taxon>Ecdysozoa</taxon>
        <taxon>Arthropoda</taxon>
        <taxon>Hexapoda</taxon>
        <taxon>Insecta</taxon>
        <taxon>Pterygota</taxon>
        <taxon>Neoptera</taxon>
        <taxon>Endopterygota</taxon>
        <taxon>Coleoptera</taxon>
        <taxon>Polyphaga</taxon>
        <taxon>Elateriformia</taxon>
        <taxon>Elateroidea</taxon>
        <taxon>Elateridae</taxon>
        <taxon>Agrypninae</taxon>
        <taxon>Pyrophorini</taxon>
        <taxon>Ignelater</taxon>
    </lineage>
</organism>
<dbReference type="PROSITE" id="PS01010">
    <property type="entry name" value="CRISP_2"/>
    <property type="match status" value="1"/>
</dbReference>
<dbReference type="SMART" id="SM00198">
    <property type="entry name" value="SCP"/>
    <property type="match status" value="1"/>
</dbReference>
<dbReference type="SUPFAM" id="SSF55797">
    <property type="entry name" value="PR-1-like"/>
    <property type="match status" value="1"/>
</dbReference>
<comment type="caution">
    <text evidence="5">The sequence shown here is derived from an EMBL/GenBank/DDBJ whole genome shotgun (WGS) entry which is preliminary data.</text>
</comment>
<dbReference type="Pfam" id="PF00188">
    <property type="entry name" value="CAP"/>
    <property type="match status" value="1"/>
</dbReference>
<gene>
    <name evidence="5" type="ORF">ILUMI_13078</name>
</gene>
<keyword evidence="6" id="KW-1185">Reference proteome</keyword>
<reference evidence="5" key="1">
    <citation type="submission" date="2019-08" db="EMBL/GenBank/DDBJ databases">
        <title>The genome of the North American firefly Photinus pyralis.</title>
        <authorList>
            <consortium name="Photinus pyralis genome working group"/>
            <person name="Fallon T.R."/>
            <person name="Sander Lower S.E."/>
            <person name="Weng J.-K."/>
        </authorList>
    </citation>
    <scope>NUCLEOTIDE SEQUENCE</scope>
    <source>
        <strain evidence="5">TRF0915ILg1</strain>
        <tissue evidence="5">Whole body</tissue>
    </source>
</reference>
<sequence>MVFLKFIAILLMSIIHNIQCSSENPYCDLHCNYGDDTAHVHTVCKRDEVKCGPDPKCGPDFKMIGLTDSQRQMILNMHNALRCRVGLGKELRGHQPSAKNMRIMTYDRELEFIAQCWANACNGAALIHDECRRTQKFEHVGQNLGYVNSSVNNIDVTDAMQRLIRYWYDEVAIFKNEWVLDTRDRGPDIKVGHYTQMMWADTYRIGCAGTHYVVKLPDGTPSYEFYFVCNYGPGGNYIGLPVYLPGEPGTGCPQKLKHNNKCGLCGSFVNVTTHENFYSYFNL</sequence>
<dbReference type="Proteomes" id="UP000801492">
    <property type="component" value="Unassembled WGS sequence"/>
</dbReference>
<dbReference type="InterPro" id="IPR014044">
    <property type="entry name" value="CAP_dom"/>
</dbReference>
<evidence type="ECO:0000313" key="5">
    <source>
        <dbReference type="EMBL" id="KAF2893093.1"/>
    </source>
</evidence>
<dbReference type="EMBL" id="VTPC01008252">
    <property type="protein sequence ID" value="KAF2893093.1"/>
    <property type="molecule type" value="Genomic_DNA"/>
</dbReference>
<dbReference type="PANTHER" id="PTHR10334">
    <property type="entry name" value="CYSTEINE-RICH SECRETORY PROTEIN-RELATED"/>
    <property type="match status" value="1"/>
</dbReference>
<keyword evidence="2" id="KW-0964">Secreted</keyword>
<dbReference type="InterPro" id="IPR002413">
    <property type="entry name" value="V5_allergen-like"/>
</dbReference>
<feature type="domain" description="SCP" evidence="4">
    <location>
        <begin position="69"/>
        <end position="239"/>
    </location>
</feature>
<feature type="chain" id="PRO_5035473284" description="SCP domain-containing protein" evidence="3">
    <location>
        <begin position="21"/>
        <end position="283"/>
    </location>
</feature>
<feature type="signal peptide" evidence="3">
    <location>
        <begin position="1"/>
        <end position="20"/>
    </location>
</feature>
<evidence type="ECO:0000256" key="1">
    <source>
        <dbReference type="ARBA" id="ARBA00004613"/>
    </source>
</evidence>
<dbReference type="OrthoDB" id="414826at2759"/>
<dbReference type="PROSITE" id="PS01009">
    <property type="entry name" value="CRISP_1"/>
    <property type="match status" value="1"/>
</dbReference>
<dbReference type="Gene3D" id="3.40.33.10">
    <property type="entry name" value="CAP"/>
    <property type="match status" value="1"/>
</dbReference>